<dbReference type="InterPro" id="IPR029039">
    <property type="entry name" value="Flavoprotein-like_sf"/>
</dbReference>
<protein>
    <recommendedName>
        <fullName evidence="6">NADPH-dependent FMN reductase-like domain-containing protein</fullName>
    </recommendedName>
</protein>
<comment type="cofactor">
    <cofactor evidence="1">
        <name>FMN</name>
        <dbReference type="ChEBI" id="CHEBI:58210"/>
    </cofactor>
</comment>
<dbReference type="InterPro" id="IPR051796">
    <property type="entry name" value="ISF_SsuE-like"/>
</dbReference>
<evidence type="ECO:0000313" key="8">
    <source>
        <dbReference type="Proteomes" id="UP001283212"/>
    </source>
</evidence>
<accession>A0AAE4SB82</accession>
<dbReference type="RefSeq" id="WP_338095755.1">
    <property type="nucleotide sequence ID" value="NZ_JAWDKB010000002.1"/>
</dbReference>
<gene>
    <name evidence="7" type="ORF">McpCs1_05940</name>
</gene>
<comment type="cofactor">
    <cofactor evidence="2">
        <name>[4Fe-4S] cluster</name>
        <dbReference type="ChEBI" id="CHEBI:49883"/>
    </cofactor>
</comment>
<dbReference type="PANTHER" id="PTHR43278:SF2">
    <property type="entry name" value="IRON-SULFUR FLAVOPROTEIN"/>
    <property type="match status" value="1"/>
</dbReference>
<sequence length="181" mass="19603">MNVIGIAASPRKNGNSQKLVEYILAGAEENGADTELICLSDRTIGPCLACDRCKNGSTTCVQQDGMTEIYEKIQKADAIVFGSPVYFGRLNAQSYLMLDRLYALIGTDCLSGKKISLVLTCRGSGEETILPINAYLKMIAGFFGCSDGGLVWQNQLDAITDLEKFPEKIAEAKEFGRNLSA</sequence>
<dbReference type="Gene3D" id="3.40.50.360">
    <property type="match status" value="1"/>
</dbReference>
<evidence type="ECO:0000256" key="3">
    <source>
        <dbReference type="ARBA" id="ARBA00022630"/>
    </source>
</evidence>
<keyword evidence="8" id="KW-1185">Reference proteome</keyword>
<evidence type="ECO:0000256" key="1">
    <source>
        <dbReference type="ARBA" id="ARBA00001917"/>
    </source>
</evidence>
<evidence type="ECO:0000259" key="6">
    <source>
        <dbReference type="Pfam" id="PF03358"/>
    </source>
</evidence>
<comment type="similarity">
    <text evidence="5">Belongs to the SsuE family. Isf subfamily.</text>
</comment>
<name>A0AAE4SB82_9EURY</name>
<keyword evidence="4" id="KW-0288">FMN</keyword>
<dbReference type="SUPFAM" id="SSF52218">
    <property type="entry name" value="Flavoproteins"/>
    <property type="match status" value="1"/>
</dbReference>
<feature type="domain" description="NADPH-dependent FMN reductase-like" evidence="6">
    <location>
        <begin position="1"/>
        <end position="123"/>
    </location>
</feature>
<reference evidence="7 8" key="1">
    <citation type="submission" date="2023-06" db="EMBL/GenBank/DDBJ databases">
        <title>Genome sequence of Methancorpusculaceae sp. Cs1.</title>
        <authorList>
            <person name="Protasov E."/>
            <person name="Platt K."/>
            <person name="Poehlein A."/>
            <person name="Daniel R."/>
            <person name="Brune A."/>
        </authorList>
    </citation>
    <scope>NUCLEOTIDE SEQUENCE [LARGE SCALE GENOMIC DNA]</scope>
    <source>
        <strain evidence="7 8">Cs1</strain>
    </source>
</reference>
<evidence type="ECO:0000256" key="4">
    <source>
        <dbReference type="ARBA" id="ARBA00022643"/>
    </source>
</evidence>
<comment type="caution">
    <text evidence="7">The sequence shown here is derived from an EMBL/GenBank/DDBJ whole genome shotgun (WGS) entry which is preliminary data.</text>
</comment>
<evidence type="ECO:0000256" key="5">
    <source>
        <dbReference type="ARBA" id="ARBA00038292"/>
    </source>
</evidence>
<dbReference type="GO" id="GO:0016491">
    <property type="term" value="F:oxidoreductase activity"/>
    <property type="evidence" value="ECO:0007669"/>
    <property type="project" value="InterPro"/>
</dbReference>
<proteinExistence type="inferred from homology"/>
<keyword evidence="3" id="KW-0285">Flavoprotein</keyword>
<dbReference type="PANTHER" id="PTHR43278">
    <property type="entry name" value="NAD(P)H-DEPENDENT FMN-CONTAINING OXIDOREDUCTASE YWQN-RELATED"/>
    <property type="match status" value="1"/>
</dbReference>
<dbReference type="Pfam" id="PF03358">
    <property type="entry name" value="FMN_red"/>
    <property type="match status" value="1"/>
</dbReference>
<organism evidence="7 8">
    <name type="scientific">Methanorbis rubei</name>
    <dbReference type="NCBI Taxonomy" id="3028300"/>
    <lineage>
        <taxon>Archaea</taxon>
        <taxon>Methanobacteriati</taxon>
        <taxon>Methanobacteriota</taxon>
        <taxon>Stenosarchaea group</taxon>
        <taxon>Methanomicrobia</taxon>
        <taxon>Methanomicrobiales</taxon>
        <taxon>Methanocorpusculaceae</taxon>
        <taxon>Methanorbis</taxon>
    </lineage>
</organism>
<evidence type="ECO:0000256" key="2">
    <source>
        <dbReference type="ARBA" id="ARBA00001966"/>
    </source>
</evidence>
<dbReference type="EMBL" id="JAWDKB010000002">
    <property type="protein sequence ID" value="MDV0443226.1"/>
    <property type="molecule type" value="Genomic_DNA"/>
</dbReference>
<evidence type="ECO:0000313" key="7">
    <source>
        <dbReference type="EMBL" id="MDV0443226.1"/>
    </source>
</evidence>
<dbReference type="Proteomes" id="UP001283212">
    <property type="component" value="Unassembled WGS sequence"/>
</dbReference>
<dbReference type="InterPro" id="IPR005025">
    <property type="entry name" value="FMN_Rdtase-like_dom"/>
</dbReference>
<dbReference type="AlphaFoldDB" id="A0AAE4SB82"/>